<proteinExistence type="predicted"/>
<dbReference type="EMBL" id="CM056743">
    <property type="protein sequence ID" value="KAJ8672611.1"/>
    <property type="molecule type" value="Genomic_DNA"/>
</dbReference>
<organism evidence="1 2">
    <name type="scientific">Eretmocerus hayati</name>
    <dbReference type="NCBI Taxonomy" id="131215"/>
    <lineage>
        <taxon>Eukaryota</taxon>
        <taxon>Metazoa</taxon>
        <taxon>Ecdysozoa</taxon>
        <taxon>Arthropoda</taxon>
        <taxon>Hexapoda</taxon>
        <taxon>Insecta</taxon>
        <taxon>Pterygota</taxon>
        <taxon>Neoptera</taxon>
        <taxon>Endopterygota</taxon>
        <taxon>Hymenoptera</taxon>
        <taxon>Apocrita</taxon>
        <taxon>Proctotrupomorpha</taxon>
        <taxon>Chalcidoidea</taxon>
        <taxon>Aphelinidae</taxon>
        <taxon>Aphelininae</taxon>
        <taxon>Eretmocerus</taxon>
    </lineage>
</organism>
<name>A0ACC2NPR9_9HYME</name>
<evidence type="ECO:0000313" key="1">
    <source>
        <dbReference type="EMBL" id="KAJ8672611.1"/>
    </source>
</evidence>
<gene>
    <name evidence="1" type="ORF">QAD02_003870</name>
</gene>
<reference evidence="1" key="1">
    <citation type="submission" date="2023-04" db="EMBL/GenBank/DDBJ databases">
        <title>A chromosome-level genome assembly of the parasitoid wasp Eretmocerus hayati.</title>
        <authorList>
            <person name="Zhong Y."/>
            <person name="Liu S."/>
            <person name="Liu Y."/>
        </authorList>
    </citation>
    <scope>NUCLEOTIDE SEQUENCE</scope>
    <source>
        <strain evidence="1">ZJU_SS_LIU_2023</strain>
    </source>
</reference>
<accession>A0ACC2NPR9</accession>
<keyword evidence="2" id="KW-1185">Reference proteome</keyword>
<dbReference type="Proteomes" id="UP001239111">
    <property type="component" value="Chromosome 3"/>
</dbReference>
<protein>
    <submittedName>
        <fullName evidence="1">Uncharacterized protein</fullName>
    </submittedName>
</protein>
<comment type="caution">
    <text evidence="1">The sequence shown here is derived from an EMBL/GenBank/DDBJ whole genome shotgun (WGS) entry which is preliminary data.</text>
</comment>
<evidence type="ECO:0000313" key="2">
    <source>
        <dbReference type="Proteomes" id="UP001239111"/>
    </source>
</evidence>
<sequence>MDGGESGWYLSRHSKLKDALKDVRKVEDNSNILCVAREINESGSRVFYVVEKESFEKFYKNLGGNRPFYEVVCGKCVIYFDIEYNRTTSFFINDERGLRIFVDQLKSLYVKIRILTEDGEVVLANNFNVLQEVIFELQNHILKYTFEASEVKYDVQGWEDESRFLKKYTKNVAVDIQDEQYKIVANEYFDKENREKRKKLLDSYFVDWGIYDKNRNMRMMLSAKLKEPKRVL</sequence>